<dbReference type="AlphaFoldDB" id="A0A345E2A5"/>
<dbReference type="GeneID" id="37283262"/>
<keyword evidence="1" id="KW-0472">Membrane</keyword>
<evidence type="ECO:0000313" key="2">
    <source>
        <dbReference type="EMBL" id="AXG06327.1"/>
    </source>
</evidence>
<protein>
    <submittedName>
        <fullName evidence="2">Uncharacterized protein</fullName>
    </submittedName>
</protein>
<dbReference type="RefSeq" id="WP_114585466.1">
    <property type="nucleotide sequence ID" value="NZ_CP031150.1"/>
</dbReference>
<keyword evidence="3" id="KW-1185">Reference proteome</keyword>
<dbReference type="Proteomes" id="UP000253273">
    <property type="component" value="Chromosome"/>
</dbReference>
<evidence type="ECO:0000313" key="3">
    <source>
        <dbReference type="Proteomes" id="UP000253273"/>
    </source>
</evidence>
<dbReference type="KEGG" id="haj:DU500_07715"/>
<gene>
    <name evidence="2" type="ORF">DU500_07715</name>
</gene>
<keyword evidence="1" id="KW-0812">Transmembrane</keyword>
<evidence type="ECO:0000256" key="1">
    <source>
        <dbReference type="SAM" id="Phobius"/>
    </source>
</evidence>
<feature type="transmembrane region" description="Helical" evidence="1">
    <location>
        <begin position="68"/>
        <end position="89"/>
    </location>
</feature>
<accession>A0A345E2A5</accession>
<reference evidence="2 3" key="1">
    <citation type="submission" date="2018-07" db="EMBL/GenBank/DDBJ databases">
        <title>Genome sequences of Haloplanus sp. CBA1113.</title>
        <authorList>
            <person name="Kim Y.B."/>
            <person name="Roh S.W."/>
        </authorList>
    </citation>
    <scope>NUCLEOTIDE SEQUENCE [LARGE SCALE GENOMIC DNA]</scope>
    <source>
        <strain evidence="2 3">CBA1113</strain>
    </source>
</reference>
<feature type="transmembrane region" description="Helical" evidence="1">
    <location>
        <begin position="95"/>
        <end position="111"/>
    </location>
</feature>
<organism evidence="2 3">
    <name type="scientific">Haloplanus rubicundus</name>
    <dbReference type="NCBI Taxonomy" id="1547898"/>
    <lineage>
        <taxon>Archaea</taxon>
        <taxon>Methanobacteriati</taxon>
        <taxon>Methanobacteriota</taxon>
        <taxon>Stenosarchaea group</taxon>
        <taxon>Halobacteria</taxon>
        <taxon>Halobacteriales</taxon>
        <taxon>Haloferacaceae</taxon>
        <taxon>Haloplanus</taxon>
    </lineage>
</organism>
<proteinExistence type="predicted"/>
<dbReference type="OrthoDB" id="307964at2157"/>
<name>A0A345E2A5_9EURY</name>
<feature type="transmembrane region" description="Helical" evidence="1">
    <location>
        <begin position="43"/>
        <end position="61"/>
    </location>
</feature>
<keyword evidence="1" id="KW-1133">Transmembrane helix</keyword>
<dbReference type="EMBL" id="CP031150">
    <property type="protein sequence ID" value="AXG06327.1"/>
    <property type="molecule type" value="Genomic_DNA"/>
</dbReference>
<sequence length="129" mass="13364">MALHHRAISGSAVATFLAGLALWPPRAVYWTHLTAVVGDGVTLAVVCLLAVTFGAAFAWLTGVDVLSFAVGGGVAYAAGMVAIEVWLLPDSPAHLVWYAVLLACLVGGVALRDRLRKIRGESLAPSGRG</sequence>